<comment type="caution">
    <text evidence="1">The sequence shown here is derived from an EMBL/GenBank/DDBJ whole genome shotgun (WGS) entry which is preliminary data.</text>
</comment>
<proteinExistence type="predicted"/>
<gene>
    <name evidence="1" type="ORF">BC739_004959</name>
</gene>
<dbReference type="InterPro" id="IPR032710">
    <property type="entry name" value="NTF2-like_dom_sf"/>
</dbReference>
<evidence type="ECO:0000313" key="1">
    <source>
        <dbReference type="EMBL" id="MBA8927753.1"/>
    </source>
</evidence>
<evidence type="ECO:0000313" key="2">
    <source>
        <dbReference type="Proteomes" id="UP000517916"/>
    </source>
</evidence>
<dbReference type="SUPFAM" id="SSF54427">
    <property type="entry name" value="NTF2-like"/>
    <property type="match status" value="1"/>
</dbReference>
<accession>A0ABR6BLK1</accession>
<sequence length="121" mass="12906">MADLHNLVHRYLELWNTADPQVRAELADALFATGGGLTDPLVDVTGAAAVSAVVDAVREQFPGHLFRLAGEIDAHHEVARFTWELVPEAGGEPVVVGFDVAEATAEGRLGRVHGFLDKVPA</sequence>
<name>A0ABR6BLK1_9PSEU</name>
<dbReference type="Gene3D" id="3.10.450.50">
    <property type="match status" value="1"/>
</dbReference>
<dbReference type="RefSeq" id="WP_182838479.1">
    <property type="nucleotide sequence ID" value="NZ_BAAABQ010000025.1"/>
</dbReference>
<reference evidence="1 2" key="1">
    <citation type="submission" date="2020-08" db="EMBL/GenBank/DDBJ databases">
        <title>Genomic Encyclopedia of Archaeal and Bacterial Type Strains, Phase II (KMG-II): from individual species to whole genera.</title>
        <authorList>
            <person name="Goeker M."/>
        </authorList>
    </citation>
    <scope>NUCLEOTIDE SEQUENCE [LARGE SCALE GENOMIC DNA]</scope>
    <source>
        <strain evidence="1 2">DSM 43850</strain>
    </source>
</reference>
<dbReference type="Proteomes" id="UP000517916">
    <property type="component" value="Unassembled WGS sequence"/>
</dbReference>
<protein>
    <recommendedName>
        <fullName evidence="3">Polyketide cyclase</fullName>
    </recommendedName>
</protein>
<organism evidence="1 2">
    <name type="scientific">Kutzneria viridogrisea</name>
    <dbReference type="NCBI Taxonomy" id="47990"/>
    <lineage>
        <taxon>Bacteria</taxon>
        <taxon>Bacillati</taxon>
        <taxon>Actinomycetota</taxon>
        <taxon>Actinomycetes</taxon>
        <taxon>Pseudonocardiales</taxon>
        <taxon>Pseudonocardiaceae</taxon>
        <taxon>Kutzneria</taxon>
    </lineage>
</organism>
<keyword evidence="2" id="KW-1185">Reference proteome</keyword>
<evidence type="ECO:0008006" key="3">
    <source>
        <dbReference type="Google" id="ProtNLM"/>
    </source>
</evidence>
<dbReference type="EMBL" id="JACJID010000003">
    <property type="protein sequence ID" value="MBA8927753.1"/>
    <property type="molecule type" value="Genomic_DNA"/>
</dbReference>